<evidence type="ECO:0000256" key="2">
    <source>
        <dbReference type="SAM" id="SignalP"/>
    </source>
</evidence>
<name>A0AAN7SDE3_9COLE</name>
<dbReference type="AlphaFoldDB" id="A0AAN7SDE3"/>
<feature type="signal peptide" evidence="2">
    <location>
        <begin position="1"/>
        <end position="19"/>
    </location>
</feature>
<keyword evidence="2" id="KW-0732">Signal</keyword>
<gene>
    <name evidence="3" type="ORF">RN001_002592</name>
</gene>
<proteinExistence type="predicted"/>
<feature type="chain" id="PRO_5042991311" evidence="2">
    <location>
        <begin position="20"/>
        <end position="445"/>
    </location>
</feature>
<dbReference type="EMBL" id="JARPUR010000001">
    <property type="protein sequence ID" value="KAK4886321.1"/>
    <property type="molecule type" value="Genomic_DNA"/>
</dbReference>
<feature type="compositionally biased region" description="Basic residues" evidence="1">
    <location>
        <begin position="314"/>
        <end position="325"/>
    </location>
</feature>
<evidence type="ECO:0000256" key="1">
    <source>
        <dbReference type="SAM" id="MobiDB-lite"/>
    </source>
</evidence>
<keyword evidence="4" id="KW-1185">Reference proteome</keyword>
<feature type="compositionally biased region" description="Polar residues" evidence="1">
    <location>
        <begin position="196"/>
        <end position="205"/>
    </location>
</feature>
<sequence length="445" mass="50457">MISAVYLVLVINAFGSGNANVMRNQNKRSIDLVLRSVADVFGYDVLKRPSALPTTPSPAISTYPPPLQKLPPLSPAKPSVAPPKILPPKPALTPAPILPKLLPPPKPLLTDAIQKSFNINFSWNRNVGTPAPPASLPEPQTPKTVLPPPQSFPPKSTVPSLPPTQINHRKPQLYHDYDYNSNVEPNESLYDYDLPRSSSPQTNEELNYDYPDYTPQLNQDYSETTKKFSTKPLNDVTDSKQKFKSSVKEFWKTYPLTEQQGYKYIAPQENRQYEPVQNSKYEEYEFLKKKNGNNDCPTTQPHLAKVKNVETSKKTKTSHKQKNHSKFKEYPQAKHNYKQLIETNKSSIINSADSITHPLYISLFPKQLHQLVDSESISKPWPIPFDHQIDGTEDTEVVVNPKHFSVIVDNHNQLKEWNCCHEQPRINHYPLSEATNPKMSALHGT</sequence>
<comment type="caution">
    <text evidence="3">The sequence shown here is derived from an EMBL/GenBank/DDBJ whole genome shotgun (WGS) entry which is preliminary data.</text>
</comment>
<protein>
    <submittedName>
        <fullName evidence="3">Uncharacterized protein</fullName>
    </submittedName>
</protein>
<feature type="region of interest" description="Disordered" evidence="1">
    <location>
        <begin position="130"/>
        <end position="208"/>
    </location>
</feature>
<dbReference type="Proteomes" id="UP001353858">
    <property type="component" value="Unassembled WGS sequence"/>
</dbReference>
<feature type="compositionally biased region" description="Pro residues" evidence="1">
    <location>
        <begin position="130"/>
        <end position="152"/>
    </location>
</feature>
<evidence type="ECO:0000313" key="3">
    <source>
        <dbReference type="EMBL" id="KAK4886321.1"/>
    </source>
</evidence>
<accession>A0AAN7SDE3</accession>
<feature type="compositionally biased region" description="Polar residues" evidence="1">
    <location>
        <begin position="153"/>
        <end position="166"/>
    </location>
</feature>
<feature type="region of interest" description="Disordered" evidence="1">
    <location>
        <begin position="309"/>
        <end position="328"/>
    </location>
</feature>
<organism evidence="3 4">
    <name type="scientific">Aquatica leii</name>
    <dbReference type="NCBI Taxonomy" id="1421715"/>
    <lineage>
        <taxon>Eukaryota</taxon>
        <taxon>Metazoa</taxon>
        <taxon>Ecdysozoa</taxon>
        <taxon>Arthropoda</taxon>
        <taxon>Hexapoda</taxon>
        <taxon>Insecta</taxon>
        <taxon>Pterygota</taxon>
        <taxon>Neoptera</taxon>
        <taxon>Endopterygota</taxon>
        <taxon>Coleoptera</taxon>
        <taxon>Polyphaga</taxon>
        <taxon>Elateriformia</taxon>
        <taxon>Elateroidea</taxon>
        <taxon>Lampyridae</taxon>
        <taxon>Luciolinae</taxon>
        <taxon>Aquatica</taxon>
    </lineage>
</organism>
<reference evidence="4" key="1">
    <citation type="submission" date="2023-01" db="EMBL/GenBank/DDBJ databases">
        <title>Key to firefly adult light organ development and bioluminescence: homeobox transcription factors regulate luciferase expression and transportation to peroxisome.</title>
        <authorList>
            <person name="Fu X."/>
        </authorList>
    </citation>
    <scope>NUCLEOTIDE SEQUENCE [LARGE SCALE GENOMIC DNA]</scope>
</reference>
<evidence type="ECO:0000313" key="4">
    <source>
        <dbReference type="Proteomes" id="UP001353858"/>
    </source>
</evidence>